<gene>
    <name evidence="3" type="ORF">CLV92_10325</name>
</gene>
<name>A0A2S6ITM2_9ACTN</name>
<feature type="region of interest" description="Disordered" evidence="1">
    <location>
        <begin position="118"/>
        <end position="139"/>
    </location>
</feature>
<dbReference type="RefSeq" id="WP_104431707.1">
    <property type="nucleotide sequence ID" value="NZ_PTJD01000003.1"/>
</dbReference>
<keyword evidence="2" id="KW-0732">Signal</keyword>
<comment type="caution">
    <text evidence="3">The sequence shown here is derived from an EMBL/GenBank/DDBJ whole genome shotgun (WGS) entry which is preliminary data.</text>
</comment>
<protein>
    <submittedName>
        <fullName evidence="3">Uncharacterized protein</fullName>
    </submittedName>
</protein>
<proteinExistence type="predicted"/>
<feature type="chain" id="PRO_5039361594" evidence="2">
    <location>
        <begin position="21"/>
        <end position="153"/>
    </location>
</feature>
<evidence type="ECO:0000313" key="4">
    <source>
        <dbReference type="Proteomes" id="UP000239485"/>
    </source>
</evidence>
<sequence length="153" mass="15850">MKRSVLASIALAGAGAGAGAAVARRFRAGAEAGAGALRWHVVTVLRAPEEVLVDGTPPQPLADLGDAVEVRVQPAPGDRGTELAVRMRPSAPPPRDGQDPRRVLRTALRESKQLLEAGSVLRVDPRPAGRRKATPTGALLDAVVRRAPGEGAL</sequence>
<evidence type="ECO:0000256" key="2">
    <source>
        <dbReference type="SAM" id="SignalP"/>
    </source>
</evidence>
<organism evidence="3 4">
    <name type="scientific">Kineococcus xinjiangensis</name>
    <dbReference type="NCBI Taxonomy" id="512762"/>
    <lineage>
        <taxon>Bacteria</taxon>
        <taxon>Bacillati</taxon>
        <taxon>Actinomycetota</taxon>
        <taxon>Actinomycetes</taxon>
        <taxon>Kineosporiales</taxon>
        <taxon>Kineosporiaceae</taxon>
        <taxon>Kineococcus</taxon>
    </lineage>
</organism>
<dbReference type="InterPro" id="IPR023393">
    <property type="entry name" value="START-like_dom_sf"/>
</dbReference>
<reference evidence="3 4" key="1">
    <citation type="submission" date="2018-02" db="EMBL/GenBank/DDBJ databases">
        <title>Genomic Encyclopedia of Archaeal and Bacterial Type Strains, Phase II (KMG-II): from individual species to whole genera.</title>
        <authorList>
            <person name="Goeker M."/>
        </authorList>
    </citation>
    <scope>NUCLEOTIDE SEQUENCE [LARGE SCALE GENOMIC DNA]</scope>
    <source>
        <strain evidence="3 4">DSM 22857</strain>
    </source>
</reference>
<dbReference type="EMBL" id="PTJD01000003">
    <property type="protein sequence ID" value="PPK97495.1"/>
    <property type="molecule type" value="Genomic_DNA"/>
</dbReference>
<dbReference type="AlphaFoldDB" id="A0A2S6ITM2"/>
<evidence type="ECO:0000313" key="3">
    <source>
        <dbReference type="EMBL" id="PPK97495.1"/>
    </source>
</evidence>
<evidence type="ECO:0000256" key="1">
    <source>
        <dbReference type="SAM" id="MobiDB-lite"/>
    </source>
</evidence>
<feature type="signal peptide" evidence="2">
    <location>
        <begin position="1"/>
        <end position="20"/>
    </location>
</feature>
<accession>A0A2S6ITM2</accession>
<dbReference type="Gene3D" id="3.30.530.20">
    <property type="match status" value="1"/>
</dbReference>
<dbReference type="Proteomes" id="UP000239485">
    <property type="component" value="Unassembled WGS sequence"/>
</dbReference>
<keyword evidence="4" id="KW-1185">Reference proteome</keyword>
<dbReference type="OrthoDB" id="3695445at2"/>